<protein>
    <submittedName>
        <fullName evidence="1">Uncharacterized protein</fullName>
    </submittedName>
</protein>
<sequence>RCFYCGESLDVPCLHCGICAQCTHHLAKLAKTVQPGHITSKSFKLQRMKDGEMKDDERILSNTKGSVYFYKKGHRMQLLPAMTPFYWDEIFITTLRGANFYLHLTL</sequence>
<gene>
    <name evidence="1" type="ORF">GSLYS_00009985001</name>
</gene>
<dbReference type="EMBL" id="CAXITT010000220">
    <property type="protein sequence ID" value="CAL1536072.1"/>
    <property type="molecule type" value="Genomic_DNA"/>
</dbReference>
<proteinExistence type="predicted"/>
<name>A0AAV2HPP8_LYMST</name>
<keyword evidence="2" id="KW-1185">Reference proteome</keyword>
<evidence type="ECO:0000313" key="1">
    <source>
        <dbReference type="EMBL" id="CAL1536072.1"/>
    </source>
</evidence>
<evidence type="ECO:0000313" key="2">
    <source>
        <dbReference type="Proteomes" id="UP001497497"/>
    </source>
</evidence>
<accession>A0AAV2HPP8</accession>
<comment type="caution">
    <text evidence="1">The sequence shown here is derived from an EMBL/GenBank/DDBJ whole genome shotgun (WGS) entry which is preliminary data.</text>
</comment>
<reference evidence="1 2" key="1">
    <citation type="submission" date="2024-04" db="EMBL/GenBank/DDBJ databases">
        <authorList>
            <consortium name="Genoscope - CEA"/>
            <person name="William W."/>
        </authorList>
    </citation>
    <scope>NUCLEOTIDE SEQUENCE [LARGE SCALE GENOMIC DNA]</scope>
</reference>
<feature type="non-terminal residue" evidence="1">
    <location>
        <position position="1"/>
    </location>
</feature>
<organism evidence="1 2">
    <name type="scientific">Lymnaea stagnalis</name>
    <name type="common">Great pond snail</name>
    <name type="synonym">Helix stagnalis</name>
    <dbReference type="NCBI Taxonomy" id="6523"/>
    <lineage>
        <taxon>Eukaryota</taxon>
        <taxon>Metazoa</taxon>
        <taxon>Spiralia</taxon>
        <taxon>Lophotrochozoa</taxon>
        <taxon>Mollusca</taxon>
        <taxon>Gastropoda</taxon>
        <taxon>Heterobranchia</taxon>
        <taxon>Euthyneura</taxon>
        <taxon>Panpulmonata</taxon>
        <taxon>Hygrophila</taxon>
        <taxon>Lymnaeoidea</taxon>
        <taxon>Lymnaeidae</taxon>
        <taxon>Lymnaea</taxon>
    </lineage>
</organism>
<dbReference type="AlphaFoldDB" id="A0AAV2HPP8"/>
<dbReference type="Proteomes" id="UP001497497">
    <property type="component" value="Unassembled WGS sequence"/>
</dbReference>